<dbReference type="EMBL" id="JAMSHJ010000003">
    <property type="protein sequence ID" value="KAI5429248.1"/>
    <property type="molecule type" value="Genomic_DNA"/>
</dbReference>
<comment type="caution">
    <text evidence="2">The sequence shown here is derived from an EMBL/GenBank/DDBJ whole genome shotgun (WGS) entry which is preliminary data.</text>
</comment>
<protein>
    <recommendedName>
        <fullName evidence="1">DUF7745 domain-containing protein</fullName>
    </recommendedName>
</protein>
<dbReference type="InterPro" id="IPR056647">
    <property type="entry name" value="DUF7745"/>
</dbReference>
<keyword evidence="3" id="KW-1185">Reference proteome</keyword>
<dbReference type="Pfam" id="PF24924">
    <property type="entry name" value="DUF7745"/>
    <property type="match status" value="2"/>
</dbReference>
<feature type="domain" description="DUF7745" evidence="1">
    <location>
        <begin position="120"/>
        <end position="179"/>
    </location>
</feature>
<accession>A0A9D5B0P3</accession>
<evidence type="ECO:0000313" key="3">
    <source>
        <dbReference type="Proteomes" id="UP001058974"/>
    </source>
</evidence>
<evidence type="ECO:0000313" key="2">
    <source>
        <dbReference type="EMBL" id="KAI5429248.1"/>
    </source>
</evidence>
<proteinExistence type="predicted"/>
<gene>
    <name evidence="2" type="ORF">KIW84_034026</name>
</gene>
<dbReference type="Proteomes" id="UP001058974">
    <property type="component" value="Chromosome 3"/>
</dbReference>
<organism evidence="2 3">
    <name type="scientific">Pisum sativum</name>
    <name type="common">Garden pea</name>
    <name type="synonym">Lathyrus oleraceus</name>
    <dbReference type="NCBI Taxonomy" id="3888"/>
    <lineage>
        <taxon>Eukaryota</taxon>
        <taxon>Viridiplantae</taxon>
        <taxon>Streptophyta</taxon>
        <taxon>Embryophyta</taxon>
        <taxon>Tracheophyta</taxon>
        <taxon>Spermatophyta</taxon>
        <taxon>Magnoliopsida</taxon>
        <taxon>eudicotyledons</taxon>
        <taxon>Gunneridae</taxon>
        <taxon>Pentapetalae</taxon>
        <taxon>rosids</taxon>
        <taxon>fabids</taxon>
        <taxon>Fabales</taxon>
        <taxon>Fabaceae</taxon>
        <taxon>Papilionoideae</taxon>
        <taxon>50 kb inversion clade</taxon>
        <taxon>NPAAA clade</taxon>
        <taxon>Hologalegina</taxon>
        <taxon>IRL clade</taxon>
        <taxon>Fabeae</taxon>
        <taxon>Lathyrus</taxon>
    </lineage>
</organism>
<reference evidence="2 3" key="1">
    <citation type="journal article" date="2022" name="Nat. Genet.">
        <title>Improved pea reference genome and pan-genome highlight genomic features and evolutionary characteristics.</title>
        <authorList>
            <person name="Yang T."/>
            <person name="Liu R."/>
            <person name="Luo Y."/>
            <person name="Hu S."/>
            <person name="Wang D."/>
            <person name="Wang C."/>
            <person name="Pandey M.K."/>
            <person name="Ge S."/>
            <person name="Xu Q."/>
            <person name="Li N."/>
            <person name="Li G."/>
            <person name="Huang Y."/>
            <person name="Saxena R.K."/>
            <person name="Ji Y."/>
            <person name="Li M."/>
            <person name="Yan X."/>
            <person name="He Y."/>
            <person name="Liu Y."/>
            <person name="Wang X."/>
            <person name="Xiang C."/>
            <person name="Varshney R.K."/>
            <person name="Ding H."/>
            <person name="Gao S."/>
            <person name="Zong X."/>
        </authorList>
    </citation>
    <scope>NUCLEOTIDE SEQUENCE [LARGE SCALE GENOMIC DNA]</scope>
    <source>
        <strain evidence="2 3">cv. Zhongwan 6</strain>
    </source>
</reference>
<feature type="domain" description="DUF7745" evidence="1">
    <location>
        <begin position="2"/>
        <end position="119"/>
    </location>
</feature>
<dbReference type="PANTHER" id="PTHR48154:SF1">
    <property type="entry name" value="PROTEIN, PUTATIVE-RELATED"/>
    <property type="match status" value="1"/>
</dbReference>
<dbReference type="Gramene" id="Psat03G0402600-T1">
    <property type="protein sequence ID" value="KAI5429248.1"/>
    <property type="gene ID" value="KIW84_034026"/>
</dbReference>
<dbReference type="PANTHER" id="PTHR48154">
    <property type="entry name" value="PROTEIN, PUTATIVE-RELATED"/>
    <property type="match status" value="1"/>
</dbReference>
<dbReference type="AlphaFoldDB" id="A0A9D5B0P3"/>
<evidence type="ECO:0000259" key="1">
    <source>
        <dbReference type="Pfam" id="PF24924"/>
    </source>
</evidence>
<sequence>MGAFEDILVLLIYGLALFPNIDSFVDVNAIRIFLIGNLVPTLLGDMYFSLHFRSSKAGGTIVCCVPLLYKWFISHLPQTLAFMENRQCLWWSQRLISLTNDDIVWYDSALGSLDIIDCCDKPNNIQLEGLFYQEGKDPQLLKSRMVRAWHNVHRKGRSKLGPCNCIDLEAYTLWVKKRALELKIPYACERPMFVVVAEPSTFPNQDHEEFQLESKDKDALIEILEEHAVKRQREPNDLFFFSMLQPSGAWKKIVDQLVLEKDQMKTSFESEIRRIRRKYAPIARSSDTVARDP</sequence>
<name>A0A9D5B0P3_PEA</name>